<evidence type="ECO:0000259" key="10">
    <source>
        <dbReference type="PROSITE" id="PS51456"/>
    </source>
</evidence>
<dbReference type="InterPro" id="IPR027417">
    <property type="entry name" value="P-loop_NTPase"/>
</dbReference>
<dbReference type="GeneID" id="100379130"/>
<dbReference type="GO" id="GO:0016459">
    <property type="term" value="C:myosin complex"/>
    <property type="evidence" value="ECO:0007669"/>
    <property type="project" value="UniProtKB-KW"/>
</dbReference>
<feature type="region of interest" description="Disordered" evidence="8">
    <location>
        <begin position="1418"/>
        <end position="1483"/>
    </location>
</feature>
<feature type="compositionally biased region" description="Low complexity" evidence="8">
    <location>
        <begin position="1418"/>
        <end position="1438"/>
    </location>
</feature>
<feature type="binding site" evidence="7">
    <location>
        <begin position="164"/>
        <end position="171"/>
    </location>
    <ligand>
        <name>ATP</name>
        <dbReference type="ChEBI" id="CHEBI:30616"/>
    </ligand>
</feature>
<dbReference type="InterPro" id="IPR001609">
    <property type="entry name" value="Myosin_head_motor_dom-like"/>
</dbReference>
<keyword evidence="4 7" id="KW-0518">Myosin</keyword>
<dbReference type="PROSITE" id="PS51456">
    <property type="entry name" value="MYOSIN_MOTOR"/>
    <property type="match status" value="1"/>
</dbReference>
<feature type="region of interest" description="Disordered" evidence="8">
    <location>
        <begin position="1358"/>
        <end position="1387"/>
    </location>
</feature>
<protein>
    <submittedName>
        <fullName evidence="11">Uncharacterized protein</fullName>
    </submittedName>
</protein>
<evidence type="ECO:0000259" key="9">
    <source>
        <dbReference type="PROSITE" id="PS51126"/>
    </source>
</evidence>
<dbReference type="InterPro" id="IPR036961">
    <property type="entry name" value="Kinesin_motor_dom_sf"/>
</dbReference>
<comment type="similarity">
    <text evidence="7">Belongs to the TRAFAC class myosin-kinesin ATPase superfamily. Myosin family.</text>
</comment>
<dbReference type="SUPFAM" id="SSF52540">
    <property type="entry name" value="P-loop containing nucleoside triphosphate hydrolases"/>
    <property type="match status" value="1"/>
</dbReference>
<reference evidence="11" key="1">
    <citation type="submission" date="2021-01" db="UniProtKB">
        <authorList>
            <consortium name="EnsemblMetazoa"/>
        </authorList>
    </citation>
    <scope>IDENTIFICATION</scope>
</reference>
<evidence type="ECO:0000256" key="7">
    <source>
        <dbReference type="PROSITE-ProRule" id="PRU00782"/>
    </source>
</evidence>
<proteinExistence type="inferred from homology"/>
<feature type="domain" description="Dilute" evidence="9">
    <location>
        <begin position="1251"/>
        <end position="1650"/>
    </location>
</feature>
<evidence type="ECO:0000256" key="2">
    <source>
        <dbReference type="ARBA" id="ARBA00022840"/>
    </source>
</evidence>
<dbReference type="OrthoDB" id="6108017at2759"/>
<accession>A0A7M7QDZ6</accession>
<dbReference type="InParanoid" id="A0A7M7QDZ6"/>
<keyword evidence="12" id="KW-1185">Reference proteome</keyword>
<dbReference type="PRINTS" id="PR00193">
    <property type="entry name" value="MYOSINHEAVY"/>
</dbReference>
<evidence type="ECO:0000256" key="8">
    <source>
        <dbReference type="SAM" id="MobiDB-lite"/>
    </source>
</evidence>
<feature type="compositionally biased region" description="Low complexity" evidence="8">
    <location>
        <begin position="1447"/>
        <end position="1461"/>
    </location>
</feature>
<keyword evidence="5 7" id="KW-0505">Motor protein</keyword>
<dbReference type="PANTHER" id="PTHR13140:SF706">
    <property type="entry name" value="DILUTE CLASS UNCONVENTIONAL MYOSIN, ISOFORM C"/>
    <property type="match status" value="1"/>
</dbReference>
<dbReference type="Pfam" id="PF01843">
    <property type="entry name" value="DIL"/>
    <property type="match status" value="1"/>
</dbReference>
<dbReference type="Gene3D" id="1.20.120.720">
    <property type="entry name" value="Myosin VI head, motor domain, U50 subdomain"/>
    <property type="match status" value="1"/>
</dbReference>
<dbReference type="PANTHER" id="PTHR13140">
    <property type="entry name" value="MYOSIN"/>
    <property type="match status" value="1"/>
</dbReference>
<dbReference type="Gene3D" id="1.20.58.530">
    <property type="match status" value="1"/>
</dbReference>
<dbReference type="SMART" id="SM00242">
    <property type="entry name" value="MYSc"/>
    <property type="match status" value="1"/>
</dbReference>
<evidence type="ECO:0000313" key="11">
    <source>
        <dbReference type="EnsemblMetazoa" id="XP_031785110"/>
    </source>
</evidence>
<dbReference type="SMR" id="A0A7M7QDZ6"/>
<evidence type="ECO:0000313" key="12">
    <source>
        <dbReference type="Proteomes" id="UP000002358"/>
    </source>
</evidence>
<dbReference type="InterPro" id="IPR000048">
    <property type="entry name" value="IQ_motif_EF-hand-BS"/>
</dbReference>
<dbReference type="RefSeq" id="XP_031785110.1">
    <property type="nucleotide sequence ID" value="XM_031929250.2"/>
</dbReference>
<organism evidence="11 12">
    <name type="scientific">Nasonia vitripennis</name>
    <name type="common">Parasitic wasp</name>
    <dbReference type="NCBI Taxonomy" id="7425"/>
    <lineage>
        <taxon>Eukaryota</taxon>
        <taxon>Metazoa</taxon>
        <taxon>Ecdysozoa</taxon>
        <taxon>Arthropoda</taxon>
        <taxon>Hexapoda</taxon>
        <taxon>Insecta</taxon>
        <taxon>Pterygota</taxon>
        <taxon>Neoptera</taxon>
        <taxon>Endopterygota</taxon>
        <taxon>Hymenoptera</taxon>
        <taxon>Apocrita</taxon>
        <taxon>Proctotrupomorpha</taxon>
        <taxon>Chalcidoidea</taxon>
        <taxon>Pteromalidae</taxon>
        <taxon>Pteromalinae</taxon>
        <taxon>Nasonia</taxon>
    </lineage>
</organism>
<dbReference type="GO" id="GO:0000146">
    <property type="term" value="F:microfilament motor activity"/>
    <property type="evidence" value="ECO:0007669"/>
    <property type="project" value="TreeGrafter"/>
</dbReference>
<feature type="region of interest" description="Actin-binding" evidence="7">
    <location>
        <begin position="639"/>
        <end position="661"/>
    </location>
</feature>
<dbReference type="Proteomes" id="UP000002358">
    <property type="component" value="Chromosome 1"/>
</dbReference>
<dbReference type="PROSITE" id="PS50096">
    <property type="entry name" value="IQ"/>
    <property type="match status" value="2"/>
</dbReference>
<dbReference type="SUPFAM" id="SSF50084">
    <property type="entry name" value="Myosin S1 fragment, N-terminal domain"/>
    <property type="match status" value="1"/>
</dbReference>
<keyword evidence="3" id="KW-0175">Coiled coil</keyword>
<keyword evidence="2 7" id="KW-0067">ATP-binding</keyword>
<dbReference type="Pfam" id="PF00063">
    <property type="entry name" value="Myosin_head"/>
    <property type="match status" value="1"/>
</dbReference>
<keyword evidence="6 7" id="KW-0009">Actin-binding</keyword>
<keyword evidence="1 7" id="KW-0547">Nucleotide-binding</keyword>
<dbReference type="Pfam" id="PF00612">
    <property type="entry name" value="IQ"/>
    <property type="match status" value="1"/>
</dbReference>
<evidence type="ECO:0000256" key="3">
    <source>
        <dbReference type="ARBA" id="ARBA00023054"/>
    </source>
</evidence>
<name>A0A7M7QDZ6_NASVI</name>
<dbReference type="GO" id="GO:0005524">
    <property type="term" value="F:ATP binding"/>
    <property type="evidence" value="ECO:0007669"/>
    <property type="project" value="UniProtKB-UniRule"/>
</dbReference>
<dbReference type="EnsemblMetazoa" id="XM_031929250">
    <property type="protein sequence ID" value="XP_031785110"/>
    <property type="gene ID" value="LOC100379130"/>
</dbReference>
<dbReference type="InterPro" id="IPR002710">
    <property type="entry name" value="Dilute_dom"/>
</dbReference>
<dbReference type="Gene3D" id="1.20.5.190">
    <property type="match status" value="2"/>
</dbReference>
<evidence type="ECO:0000256" key="5">
    <source>
        <dbReference type="ARBA" id="ARBA00023175"/>
    </source>
</evidence>
<dbReference type="GO" id="GO:0051015">
    <property type="term" value="F:actin filament binding"/>
    <property type="evidence" value="ECO:0007669"/>
    <property type="project" value="TreeGrafter"/>
</dbReference>
<dbReference type="SMART" id="SM01132">
    <property type="entry name" value="DIL"/>
    <property type="match status" value="1"/>
</dbReference>
<dbReference type="Gene3D" id="1.10.10.820">
    <property type="match status" value="1"/>
</dbReference>
<evidence type="ECO:0000256" key="1">
    <source>
        <dbReference type="ARBA" id="ARBA00022741"/>
    </source>
</evidence>
<dbReference type="PROSITE" id="PS51126">
    <property type="entry name" value="DILUTE"/>
    <property type="match status" value="1"/>
</dbReference>
<sequence length="1695" mass="197498">MSTESLYKKGFKVWIPHVNKVWEWAVILEDYNIDTKILHIETGLDREIKILIINSNSDLPHLCNSEDFFIDEKKNLASLRSVHEASVLNNLRLRFEKGCVYTYCGVTAVFINPFLKPIPREADNIFKYRGQTIDDLRPHIFALAEKIYCRLERENRYQSLIFTGKSGAGKTENAKLAILYLATISAEVDQMKDKITASSTILEAFGNAKTIGNDNSSRFGKFMEMQYDANYHIVGASIRIFLLDRSRVVNQIQNEQNYNIFYELCSVHDRFPDLHLNRQEFCYLNTNNSSEIYSNYSKRFDDSVEAFKKFGFTVQERREILKILAAILHLGNLNFTKFENLEGSENLKGCFIAESHQLEILEKLLSLNPQSAQDMKKWMCHKKIFSNGKTDACPMSIEEAVKARDSLAKFIYRKLFIWIVSRINYLFFSSSNFRCSIGILDVYGFEKFDVNLFEQFCINYVNEKIQQTFIQMVFKLEQEEYLRDNIGWSFIKYQDNRLCLELLEGENGIIHVIDQESNNEVPRERPWINAVFESTPSKESKHFERPKCNDSTDFIIHHFIDYVQYDSREFLEKNEDKVSREHIAFLRDSNNEVLLMLLSDDLYRKSIPNRKKRPRSESREPLSEYPTNTTLISELKESLIDLTKELQNTTAHYVRCIKSNDERKSYEFDAVYVAHQIRKYNVLDAIQLSSMGYFSRQTYANFFNRYYCLCEFEGIQRDDLQETCRVIIYNLIEDSKTVKFGVKYIFLKEEIINHLENLRREKLNRACIIIQKAVRRILQQKRNQETRRAVLSLQTQVRNYLIRRRQARGAAEDHALVKNETRTMDEIRASAATEIQRLFRGFRARRFSKKRVRDIITIQTCIRRFLAQVAADKLRENRIGQVHLLNEGLKAKIGELQRDINAYMDMNLTKEQLDQVQMIAGDQQCFQAKNRLINEIIIRRIQNIRDEGKKVKPVELPVISEHQDLEDVRARPADIPVMDELQDLGEIRARSADRPAIDNEDLGKMMLRPADLCAINDEDFDRFEMKTVNLPIIDDLDLEEEEEKAADHPVLNELQDLGKDLGAEEVNAINLPVMNDLDLGEEEENSINLPVMNELDLGEEEVNAFNPPVMNEVQVTLQYENSRTVNENSLSEVFKSLLATEEDFSLYQPLFQACFNFDQRMEKLMEACGINRREVERARPAGRNDGQGFVLSQGMFQFEIADIESLLTHLIGLPTLTITNEKPGLPSRILFMCLRYLDCQNDFISASLMLEKYVEAVESLIRQRGDLETFLVWLVNTYQLLNYLKQYARVHNNVIDQFQSLNTNQQTEHCLVNLNLESFCGSLLQLAESLAHKAAQLMKTTIFDLAELGILEYNPASVSHSEYSDSDGERSDDSRTETNEQDEEELEDAVEIADLSDGQVQQLIYQSIQELAQNQPVPIQEQEQAQEQEQNLPQEQEQALGDKQELAQEQNQVQEQVQEPAQEQHQEPPQELEPAQEQEPIEGQEQAQLLEEEYDQDFLRMKRNALLQRLTDFHLAMETSGLDANMRQQMFKKLFDFMSTILLSYILSHPQLCNVYRGAVSRVNLRAIERWARYYKLNVATIALGPIKQALRLLQMQPMEDYDVFWIDKLYDKLNSDQILRILSCYKPAYAADQQISPTLMQKLKFKLERWDGRDETVLINSEEYPVIFPFRHCSLPLEEVEIPATFDLPMLRKI</sequence>
<feature type="compositionally biased region" description="Basic and acidic residues" evidence="8">
    <location>
        <begin position="1367"/>
        <end position="1378"/>
    </location>
</feature>
<dbReference type="GO" id="GO:0016020">
    <property type="term" value="C:membrane"/>
    <property type="evidence" value="ECO:0007669"/>
    <property type="project" value="TreeGrafter"/>
</dbReference>
<feature type="domain" description="Myosin motor" evidence="10">
    <location>
        <begin position="71"/>
        <end position="760"/>
    </location>
</feature>
<evidence type="ECO:0000256" key="4">
    <source>
        <dbReference type="ARBA" id="ARBA00023123"/>
    </source>
</evidence>
<dbReference type="SMART" id="SM00015">
    <property type="entry name" value="IQ"/>
    <property type="match status" value="4"/>
</dbReference>
<dbReference type="GO" id="GO:0007015">
    <property type="term" value="P:actin filament organization"/>
    <property type="evidence" value="ECO:0007669"/>
    <property type="project" value="TreeGrafter"/>
</dbReference>
<dbReference type="Gene3D" id="3.40.850.10">
    <property type="entry name" value="Kinesin motor domain"/>
    <property type="match status" value="1"/>
</dbReference>
<evidence type="ECO:0000256" key="6">
    <source>
        <dbReference type="ARBA" id="ARBA00023203"/>
    </source>
</evidence>
<dbReference type="GO" id="GO:0005737">
    <property type="term" value="C:cytoplasm"/>
    <property type="evidence" value="ECO:0007669"/>
    <property type="project" value="TreeGrafter"/>
</dbReference>
<dbReference type="Gene3D" id="6.20.240.20">
    <property type="match status" value="1"/>
</dbReference>